<feature type="transmembrane region" description="Helical" evidence="5">
    <location>
        <begin position="54"/>
        <end position="74"/>
    </location>
</feature>
<dbReference type="SUPFAM" id="SSF111352">
    <property type="entry name" value="Ammonium transporter"/>
    <property type="match status" value="1"/>
</dbReference>
<dbReference type="InterPro" id="IPR029020">
    <property type="entry name" value="Ammonium/urea_transptr"/>
</dbReference>
<keyword evidence="3 5" id="KW-1133">Transmembrane helix</keyword>
<feature type="non-terminal residue" evidence="7">
    <location>
        <position position="1"/>
    </location>
</feature>
<dbReference type="AlphaFoldDB" id="A0A8X6G3N0"/>
<name>A0A8X6G3N0_TRICU</name>
<dbReference type="Gene3D" id="1.10.3430.10">
    <property type="entry name" value="Ammonium transporter AmtB like domains"/>
    <property type="match status" value="1"/>
</dbReference>
<dbReference type="Proteomes" id="UP000887116">
    <property type="component" value="Unassembled WGS sequence"/>
</dbReference>
<evidence type="ECO:0000259" key="6">
    <source>
        <dbReference type="Pfam" id="PF00909"/>
    </source>
</evidence>
<feature type="domain" description="Ammonium transporter AmtB-like" evidence="6">
    <location>
        <begin position="1"/>
        <end position="121"/>
    </location>
</feature>
<evidence type="ECO:0000256" key="4">
    <source>
        <dbReference type="ARBA" id="ARBA00023136"/>
    </source>
</evidence>
<comment type="caution">
    <text evidence="7">The sequence shown here is derived from an EMBL/GenBank/DDBJ whole genome shotgun (WGS) entry which is preliminary data.</text>
</comment>
<dbReference type="EMBL" id="BMAO01024475">
    <property type="protein sequence ID" value="GFQ95587.1"/>
    <property type="molecule type" value="Genomic_DNA"/>
</dbReference>
<evidence type="ECO:0000313" key="8">
    <source>
        <dbReference type="Proteomes" id="UP000887116"/>
    </source>
</evidence>
<gene>
    <name evidence="7" type="primary">amt-3</name>
    <name evidence="7" type="ORF">TNCT_510251</name>
</gene>
<dbReference type="GO" id="GO:0005886">
    <property type="term" value="C:plasma membrane"/>
    <property type="evidence" value="ECO:0007669"/>
    <property type="project" value="TreeGrafter"/>
</dbReference>
<evidence type="ECO:0000313" key="7">
    <source>
        <dbReference type="EMBL" id="GFQ95587.1"/>
    </source>
</evidence>
<protein>
    <submittedName>
        <fullName evidence="7">Putative ammonium transporter 3</fullName>
    </submittedName>
</protein>
<evidence type="ECO:0000256" key="5">
    <source>
        <dbReference type="SAM" id="Phobius"/>
    </source>
</evidence>
<organism evidence="7 8">
    <name type="scientific">Trichonephila clavata</name>
    <name type="common">Joro spider</name>
    <name type="synonym">Nephila clavata</name>
    <dbReference type="NCBI Taxonomy" id="2740835"/>
    <lineage>
        <taxon>Eukaryota</taxon>
        <taxon>Metazoa</taxon>
        <taxon>Ecdysozoa</taxon>
        <taxon>Arthropoda</taxon>
        <taxon>Chelicerata</taxon>
        <taxon>Arachnida</taxon>
        <taxon>Araneae</taxon>
        <taxon>Araneomorphae</taxon>
        <taxon>Entelegynae</taxon>
        <taxon>Araneoidea</taxon>
        <taxon>Nephilidae</taxon>
        <taxon>Trichonephila</taxon>
    </lineage>
</organism>
<feature type="transmembrane region" description="Helical" evidence="5">
    <location>
        <begin position="80"/>
        <end position="98"/>
    </location>
</feature>
<dbReference type="PANTHER" id="PTHR11730">
    <property type="entry name" value="AMMONIUM TRANSPORTER"/>
    <property type="match status" value="1"/>
</dbReference>
<reference evidence="7" key="1">
    <citation type="submission" date="2020-07" db="EMBL/GenBank/DDBJ databases">
        <title>Multicomponent nature underlies the extraordinary mechanical properties of spider dragline silk.</title>
        <authorList>
            <person name="Kono N."/>
            <person name="Nakamura H."/>
            <person name="Mori M."/>
            <person name="Yoshida Y."/>
            <person name="Ohtoshi R."/>
            <person name="Malay A.D."/>
            <person name="Moran D.A.P."/>
            <person name="Tomita M."/>
            <person name="Numata K."/>
            <person name="Arakawa K."/>
        </authorList>
    </citation>
    <scope>NUCLEOTIDE SEQUENCE</scope>
</reference>
<dbReference type="Pfam" id="PF00909">
    <property type="entry name" value="Ammonium_transp"/>
    <property type="match status" value="1"/>
</dbReference>
<dbReference type="GO" id="GO:0008519">
    <property type="term" value="F:ammonium channel activity"/>
    <property type="evidence" value="ECO:0007669"/>
    <property type="project" value="InterPro"/>
</dbReference>
<evidence type="ECO:0000256" key="3">
    <source>
        <dbReference type="ARBA" id="ARBA00022989"/>
    </source>
</evidence>
<sequence>WGWLGFSAGSTTGIVDDKWKYSSRASVTTILASSGGGLIGMLFSFYVKNGIHDVPILMNAVMGSLVAISGGCTIVRPWEALVIGMVAGFLVLISIPLIDKLHIDDPTNTFAVHGIAGAWGHAGHWFVFN</sequence>
<dbReference type="OrthoDB" id="6423016at2759"/>
<keyword evidence="8" id="KW-1185">Reference proteome</keyword>
<comment type="subcellular location">
    <subcellularLocation>
        <location evidence="1">Membrane</location>
        <topology evidence="1">Multi-pass membrane protein</topology>
    </subcellularLocation>
</comment>
<feature type="transmembrane region" description="Helical" evidence="5">
    <location>
        <begin position="110"/>
        <end position="128"/>
    </location>
</feature>
<evidence type="ECO:0000256" key="1">
    <source>
        <dbReference type="ARBA" id="ARBA00004141"/>
    </source>
</evidence>
<dbReference type="InterPro" id="IPR024041">
    <property type="entry name" value="NH4_transpt_AmtB-like_dom"/>
</dbReference>
<evidence type="ECO:0000256" key="2">
    <source>
        <dbReference type="ARBA" id="ARBA00022692"/>
    </source>
</evidence>
<dbReference type="GO" id="GO:0097272">
    <property type="term" value="P:ammonium homeostasis"/>
    <property type="evidence" value="ECO:0007669"/>
    <property type="project" value="TreeGrafter"/>
</dbReference>
<proteinExistence type="predicted"/>
<accession>A0A8X6G3N0</accession>
<feature type="transmembrane region" description="Helical" evidence="5">
    <location>
        <begin position="25"/>
        <end position="47"/>
    </location>
</feature>
<dbReference type="PANTHER" id="PTHR11730:SF58">
    <property type="entry name" value="AMMONIUM TRANSPORTER"/>
    <property type="match status" value="1"/>
</dbReference>
<keyword evidence="2 5" id="KW-0812">Transmembrane</keyword>
<keyword evidence="4 5" id="KW-0472">Membrane</keyword>